<evidence type="ECO:0000256" key="5">
    <source>
        <dbReference type="ARBA" id="ARBA00022741"/>
    </source>
</evidence>
<dbReference type="EC" id="2.7.6.3" evidence="3"/>
<keyword evidence="5" id="KW-0547">Nucleotide-binding</keyword>
<comment type="pathway">
    <text evidence="2">Cofactor biosynthesis; tetrahydrofolate biosynthesis; 2-amino-4-hydroxy-6-hydroxymethyl-7,8-dihydropteridine diphosphate from 7,8-dihydroneopterin triphosphate: step 4/4.</text>
</comment>
<keyword evidence="6 10" id="KW-0418">Kinase</keyword>
<evidence type="ECO:0000256" key="7">
    <source>
        <dbReference type="ARBA" id="ARBA00022840"/>
    </source>
</evidence>
<accession>L0K7Z3</accession>
<dbReference type="Pfam" id="PF01288">
    <property type="entry name" value="HPPK"/>
    <property type="match status" value="1"/>
</dbReference>
<dbReference type="PANTHER" id="PTHR43071">
    <property type="entry name" value="2-AMINO-4-HYDROXY-6-HYDROXYMETHYLDIHYDROPTERIDINE PYROPHOSPHOKINASE"/>
    <property type="match status" value="1"/>
</dbReference>
<dbReference type="GO" id="GO:0005524">
    <property type="term" value="F:ATP binding"/>
    <property type="evidence" value="ECO:0007669"/>
    <property type="project" value="UniProtKB-KW"/>
</dbReference>
<organism evidence="10 11">
    <name type="scientific">Halobacteroides halobius (strain ATCC 35273 / DSM 5150 / MD-1)</name>
    <dbReference type="NCBI Taxonomy" id="748449"/>
    <lineage>
        <taxon>Bacteria</taxon>
        <taxon>Bacillati</taxon>
        <taxon>Bacillota</taxon>
        <taxon>Clostridia</taxon>
        <taxon>Halanaerobiales</taxon>
        <taxon>Halobacteroidaceae</taxon>
        <taxon>Halobacteroides</taxon>
    </lineage>
</organism>
<keyword evidence="4" id="KW-0808">Transferase</keyword>
<evidence type="ECO:0000256" key="6">
    <source>
        <dbReference type="ARBA" id="ARBA00022777"/>
    </source>
</evidence>
<dbReference type="UniPathway" id="UPA00077">
    <property type="reaction ID" value="UER00155"/>
</dbReference>
<evidence type="ECO:0000256" key="1">
    <source>
        <dbReference type="ARBA" id="ARBA00000198"/>
    </source>
</evidence>
<dbReference type="STRING" id="748449.Halha_0500"/>
<evidence type="ECO:0000313" key="11">
    <source>
        <dbReference type="Proteomes" id="UP000010880"/>
    </source>
</evidence>
<gene>
    <name evidence="10" type="ordered locus">Halha_0500</name>
</gene>
<feature type="domain" description="7,8-dihydro-6-hydroxymethylpterin-pyrophosphokinase" evidence="9">
    <location>
        <begin position="88"/>
        <end position="99"/>
    </location>
</feature>
<dbReference type="Proteomes" id="UP000010880">
    <property type="component" value="Chromosome"/>
</dbReference>
<dbReference type="OrthoDB" id="9808041at2"/>
<sequence>MKDVYLGLGTNKGDREANLKQAIELINNFNNSELKEISAVYETEPWGYTQQDDFLNLCVRVQTKLGPHELLTKCQQVEKELKRERKIKWGPRTIDVDILVYDDLKLNDEELILPHPRMQERAFVLVPLSDLNNNLIIKGKSIKEWLSIIKVVGLKEYNSKIIESIKDK</sequence>
<evidence type="ECO:0000256" key="3">
    <source>
        <dbReference type="ARBA" id="ARBA00013253"/>
    </source>
</evidence>
<evidence type="ECO:0000313" key="10">
    <source>
        <dbReference type="EMBL" id="AGB40474.1"/>
    </source>
</evidence>
<dbReference type="CDD" id="cd00483">
    <property type="entry name" value="HPPK"/>
    <property type="match status" value="1"/>
</dbReference>
<dbReference type="AlphaFoldDB" id="L0K7Z3"/>
<dbReference type="RefSeq" id="WP_015326200.1">
    <property type="nucleotide sequence ID" value="NC_019978.1"/>
</dbReference>
<dbReference type="SUPFAM" id="SSF55083">
    <property type="entry name" value="6-hydroxymethyl-7,8-dihydropterin pyrophosphokinase, HPPK"/>
    <property type="match status" value="1"/>
</dbReference>
<dbReference type="GO" id="GO:0046654">
    <property type="term" value="P:tetrahydrofolate biosynthetic process"/>
    <property type="evidence" value="ECO:0007669"/>
    <property type="project" value="UniProtKB-UniPathway"/>
</dbReference>
<dbReference type="InterPro" id="IPR035907">
    <property type="entry name" value="Hppk_sf"/>
</dbReference>
<keyword evidence="8" id="KW-0289">Folate biosynthesis</keyword>
<evidence type="ECO:0000259" key="9">
    <source>
        <dbReference type="PROSITE" id="PS00794"/>
    </source>
</evidence>
<dbReference type="KEGG" id="hhl:Halha_0500"/>
<evidence type="ECO:0000256" key="4">
    <source>
        <dbReference type="ARBA" id="ARBA00022679"/>
    </source>
</evidence>
<dbReference type="NCBIfam" id="TIGR01498">
    <property type="entry name" value="folK"/>
    <property type="match status" value="1"/>
</dbReference>
<dbReference type="GO" id="GO:0046656">
    <property type="term" value="P:folic acid biosynthetic process"/>
    <property type="evidence" value="ECO:0007669"/>
    <property type="project" value="UniProtKB-KW"/>
</dbReference>
<dbReference type="PANTHER" id="PTHR43071:SF1">
    <property type="entry name" value="2-AMINO-4-HYDROXY-6-HYDROXYMETHYLDIHYDROPTERIDINE PYROPHOSPHOKINASE"/>
    <property type="match status" value="1"/>
</dbReference>
<comment type="catalytic activity">
    <reaction evidence="1">
        <text>6-hydroxymethyl-7,8-dihydropterin + ATP = (7,8-dihydropterin-6-yl)methyl diphosphate + AMP + H(+)</text>
        <dbReference type="Rhea" id="RHEA:11412"/>
        <dbReference type="ChEBI" id="CHEBI:15378"/>
        <dbReference type="ChEBI" id="CHEBI:30616"/>
        <dbReference type="ChEBI" id="CHEBI:44841"/>
        <dbReference type="ChEBI" id="CHEBI:72950"/>
        <dbReference type="ChEBI" id="CHEBI:456215"/>
        <dbReference type="EC" id="2.7.6.3"/>
    </reaction>
</comment>
<reference evidence="11" key="1">
    <citation type="submission" date="2012-02" db="EMBL/GenBank/DDBJ databases">
        <title>The complete genome of Halobacteroides halobius DSM 5150.</title>
        <authorList>
            <person name="Lucas S."/>
            <person name="Copeland A."/>
            <person name="Lapidus A."/>
            <person name="Glavina del Rio T."/>
            <person name="Dalin E."/>
            <person name="Tice H."/>
            <person name="Bruce D."/>
            <person name="Goodwin L."/>
            <person name="Pitluck S."/>
            <person name="Peters L."/>
            <person name="Mikhailova N."/>
            <person name="Gu W."/>
            <person name="Kyrpides N."/>
            <person name="Mavromatis K."/>
            <person name="Ivanova N."/>
            <person name="Brettin T."/>
            <person name="Detter J.C."/>
            <person name="Han C."/>
            <person name="Larimer F."/>
            <person name="Land M."/>
            <person name="Hauser L."/>
            <person name="Markowitz V."/>
            <person name="Cheng J.-F."/>
            <person name="Hugenholtz P."/>
            <person name="Woyke T."/>
            <person name="Wu D."/>
            <person name="Tindall B."/>
            <person name="Pomrenke H."/>
            <person name="Brambilla E."/>
            <person name="Klenk H.-P."/>
            <person name="Eisen J.A."/>
        </authorList>
    </citation>
    <scope>NUCLEOTIDE SEQUENCE [LARGE SCALE GENOMIC DNA]</scope>
    <source>
        <strain evidence="11">ATCC 35273 / DSM 5150 / MD-1</strain>
    </source>
</reference>
<proteinExistence type="predicted"/>
<dbReference type="Gene3D" id="3.30.70.560">
    <property type="entry name" value="7,8-Dihydro-6-hydroxymethylpterin-pyrophosphokinase HPPK"/>
    <property type="match status" value="1"/>
</dbReference>
<dbReference type="GO" id="GO:0016301">
    <property type="term" value="F:kinase activity"/>
    <property type="evidence" value="ECO:0007669"/>
    <property type="project" value="UniProtKB-KW"/>
</dbReference>
<dbReference type="GO" id="GO:0003848">
    <property type="term" value="F:2-amino-4-hydroxy-6-hydroxymethyldihydropteridine diphosphokinase activity"/>
    <property type="evidence" value="ECO:0007669"/>
    <property type="project" value="UniProtKB-EC"/>
</dbReference>
<name>L0K7Z3_HALHC</name>
<dbReference type="EMBL" id="CP003359">
    <property type="protein sequence ID" value="AGB40474.1"/>
    <property type="molecule type" value="Genomic_DNA"/>
</dbReference>
<protein>
    <recommendedName>
        <fullName evidence="3">2-amino-4-hydroxy-6-hydroxymethyldihydropteridine diphosphokinase</fullName>
        <ecNumber evidence="3">2.7.6.3</ecNumber>
    </recommendedName>
</protein>
<dbReference type="PATRIC" id="fig|748449.3.peg.463"/>
<dbReference type="eggNOG" id="COG0801">
    <property type="taxonomic scope" value="Bacteria"/>
</dbReference>
<evidence type="ECO:0000256" key="2">
    <source>
        <dbReference type="ARBA" id="ARBA00005051"/>
    </source>
</evidence>
<dbReference type="InterPro" id="IPR000550">
    <property type="entry name" value="Hppk"/>
</dbReference>
<keyword evidence="7" id="KW-0067">ATP-binding</keyword>
<dbReference type="PROSITE" id="PS00794">
    <property type="entry name" value="HPPK"/>
    <property type="match status" value="1"/>
</dbReference>
<dbReference type="HOGENOM" id="CLU_097916_1_2_9"/>
<keyword evidence="11" id="KW-1185">Reference proteome</keyword>
<evidence type="ECO:0000256" key="8">
    <source>
        <dbReference type="ARBA" id="ARBA00022909"/>
    </source>
</evidence>